<dbReference type="EMBL" id="GBRH01270446">
    <property type="protein sequence ID" value="JAD27449.1"/>
    <property type="molecule type" value="Transcribed_RNA"/>
</dbReference>
<organism evidence="2">
    <name type="scientific">Arundo donax</name>
    <name type="common">Giant reed</name>
    <name type="synonym">Donax arundinaceus</name>
    <dbReference type="NCBI Taxonomy" id="35708"/>
    <lineage>
        <taxon>Eukaryota</taxon>
        <taxon>Viridiplantae</taxon>
        <taxon>Streptophyta</taxon>
        <taxon>Embryophyta</taxon>
        <taxon>Tracheophyta</taxon>
        <taxon>Spermatophyta</taxon>
        <taxon>Magnoliopsida</taxon>
        <taxon>Liliopsida</taxon>
        <taxon>Poales</taxon>
        <taxon>Poaceae</taxon>
        <taxon>PACMAD clade</taxon>
        <taxon>Arundinoideae</taxon>
        <taxon>Arundineae</taxon>
        <taxon>Arundo</taxon>
    </lineage>
</organism>
<protein>
    <submittedName>
        <fullName evidence="2">Uncharacterized protein</fullName>
    </submittedName>
</protein>
<proteinExistence type="predicted"/>
<sequence length="216" mass="24318">MQLESRRRVALLLYGLQRRSSRPAPAAAQPLLELLDLRRGLRVVNGHLVQLRHPRPRRVLLHPNGSGGGGGLQEDLGRCYDGSYLGRGSGRRRRPPSRPRLLPAGDHRCGQERHVGGRRGSAQALHGERGVKDPALELLIRPEGLDPPPGPQRASVRQEVARRLEHQLGRRRRERHLPHSPVGEHNPGAPSLAVRRRHRARREVTHGARCPRREER</sequence>
<feature type="region of interest" description="Disordered" evidence="1">
    <location>
        <begin position="83"/>
        <end position="129"/>
    </location>
</feature>
<feature type="region of interest" description="Disordered" evidence="1">
    <location>
        <begin position="164"/>
        <end position="216"/>
    </location>
</feature>
<evidence type="ECO:0000256" key="1">
    <source>
        <dbReference type="SAM" id="MobiDB-lite"/>
    </source>
</evidence>
<reference evidence="2" key="1">
    <citation type="submission" date="2014-09" db="EMBL/GenBank/DDBJ databases">
        <authorList>
            <person name="Magalhaes I.L.F."/>
            <person name="Oliveira U."/>
            <person name="Santos F.R."/>
            <person name="Vidigal T.H.D.A."/>
            <person name="Brescovit A.D."/>
            <person name="Santos A.J."/>
        </authorList>
    </citation>
    <scope>NUCLEOTIDE SEQUENCE</scope>
    <source>
        <tissue evidence="2">Shoot tissue taken approximately 20 cm above the soil surface</tissue>
    </source>
</reference>
<feature type="compositionally biased region" description="Basic and acidic residues" evidence="1">
    <location>
        <begin position="105"/>
        <end position="115"/>
    </location>
</feature>
<feature type="compositionally biased region" description="Basic and acidic residues" evidence="1">
    <location>
        <begin position="202"/>
        <end position="216"/>
    </location>
</feature>
<evidence type="ECO:0000313" key="2">
    <source>
        <dbReference type="EMBL" id="JAD27449.1"/>
    </source>
</evidence>
<accession>A0A0A8YLY9</accession>
<name>A0A0A8YLY9_ARUDO</name>
<dbReference type="AlphaFoldDB" id="A0A0A8YLY9"/>
<feature type="compositionally biased region" description="Basic residues" evidence="1">
    <location>
        <begin position="169"/>
        <end position="178"/>
    </location>
</feature>
<reference evidence="2" key="2">
    <citation type="journal article" date="2015" name="Data Brief">
        <title>Shoot transcriptome of the giant reed, Arundo donax.</title>
        <authorList>
            <person name="Barrero R.A."/>
            <person name="Guerrero F.D."/>
            <person name="Moolhuijzen P."/>
            <person name="Goolsby J.A."/>
            <person name="Tidwell J."/>
            <person name="Bellgard S.E."/>
            <person name="Bellgard M.I."/>
        </authorList>
    </citation>
    <scope>NUCLEOTIDE SEQUENCE</scope>
    <source>
        <tissue evidence="2">Shoot tissue taken approximately 20 cm above the soil surface</tissue>
    </source>
</reference>